<name>A0A8X6GSF0_TRICU</name>
<dbReference type="AlphaFoldDB" id="A0A8X6GSF0"/>
<feature type="compositionally biased region" description="Basic residues" evidence="1">
    <location>
        <begin position="88"/>
        <end position="101"/>
    </location>
</feature>
<dbReference type="Proteomes" id="UP000887116">
    <property type="component" value="Unassembled WGS sequence"/>
</dbReference>
<accession>A0A8X6GSF0</accession>
<evidence type="ECO:0000313" key="2">
    <source>
        <dbReference type="EMBL" id="GFQ88693.1"/>
    </source>
</evidence>
<dbReference type="EMBL" id="BMAO01003561">
    <property type="protein sequence ID" value="GFQ88693.1"/>
    <property type="molecule type" value="Genomic_DNA"/>
</dbReference>
<reference evidence="2" key="1">
    <citation type="submission" date="2020-07" db="EMBL/GenBank/DDBJ databases">
        <title>Multicomponent nature underlies the extraordinary mechanical properties of spider dragline silk.</title>
        <authorList>
            <person name="Kono N."/>
            <person name="Nakamura H."/>
            <person name="Mori M."/>
            <person name="Yoshida Y."/>
            <person name="Ohtoshi R."/>
            <person name="Malay A.D."/>
            <person name="Moran D.A.P."/>
            <person name="Tomita M."/>
            <person name="Numata K."/>
            <person name="Arakawa K."/>
        </authorList>
    </citation>
    <scope>NUCLEOTIDE SEQUENCE</scope>
</reference>
<protein>
    <submittedName>
        <fullName evidence="2">Uncharacterized protein</fullName>
    </submittedName>
</protein>
<feature type="region of interest" description="Disordered" evidence="1">
    <location>
        <begin position="82"/>
        <end position="101"/>
    </location>
</feature>
<gene>
    <name evidence="2" type="ORF">TNCT_364111</name>
</gene>
<comment type="caution">
    <text evidence="2">The sequence shown here is derived from an EMBL/GenBank/DDBJ whole genome shotgun (WGS) entry which is preliminary data.</text>
</comment>
<sequence>MDVAKCRSIETFWPKGRDKGQVDQSVPGDPSIVLRRRLVQTKPWFPEMVRLGFEKSPVCRAHSLMPVRIYQWSIANFLDTEERETVHSKKKRKSGKNKSPT</sequence>
<keyword evidence="3" id="KW-1185">Reference proteome</keyword>
<organism evidence="2 3">
    <name type="scientific">Trichonephila clavata</name>
    <name type="common">Joro spider</name>
    <name type="synonym">Nephila clavata</name>
    <dbReference type="NCBI Taxonomy" id="2740835"/>
    <lineage>
        <taxon>Eukaryota</taxon>
        <taxon>Metazoa</taxon>
        <taxon>Ecdysozoa</taxon>
        <taxon>Arthropoda</taxon>
        <taxon>Chelicerata</taxon>
        <taxon>Arachnida</taxon>
        <taxon>Araneae</taxon>
        <taxon>Araneomorphae</taxon>
        <taxon>Entelegynae</taxon>
        <taxon>Araneoidea</taxon>
        <taxon>Nephilidae</taxon>
        <taxon>Trichonephila</taxon>
    </lineage>
</organism>
<evidence type="ECO:0000256" key="1">
    <source>
        <dbReference type="SAM" id="MobiDB-lite"/>
    </source>
</evidence>
<dbReference type="OrthoDB" id="10292016at2759"/>
<evidence type="ECO:0000313" key="3">
    <source>
        <dbReference type="Proteomes" id="UP000887116"/>
    </source>
</evidence>
<proteinExistence type="predicted"/>